<gene>
    <name evidence="1" type="ORF">Dthio_PD1797</name>
</gene>
<sequence length="113" mass="12588">MIEAYSFGKMRIQGKDYTQDLKIIKGGVVPRWWRKSGHSVETDDVRDILEAAPDILILGKGRPGVMQSTPELRALLQQKGIELVEAGTDKALEEFNRRFSSGENVAAGFHLTC</sequence>
<dbReference type="Proteomes" id="UP000005496">
    <property type="component" value="Unassembled WGS sequence"/>
</dbReference>
<dbReference type="PANTHER" id="PTHR15811:SF5">
    <property type="entry name" value="MTH938 DOMAIN-CONTAINING PROTEIN"/>
    <property type="match status" value="1"/>
</dbReference>
<accession>D6SNW2</accession>
<keyword evidence="2" id="KW-1185">Reference proteome</keyword>
<proteinExistence type="predicted"/>
<dbReference type="InterPro" id="IPR007523">
    <property type="entry name" value="NDUFAF3/AAMDC"/>
</dbReference>
<dbReference type="AlphaFoldDB" id="D6SNW2"/>
<dbReference type="RefSeq" id="WP_008869760.1">
    <property type="nucleotide sequence ID" value="NZ_ACJN02000002.1"/>
</dbReference>
<dbReference type="Pfam" id="PF04430">
    <property type="entry name" value="DUF498"/>
    <property type="match status" value="1"/>
</dbReference>
<dbReference type="EMBL" id="ACJN02000002">
    <property type="protein sequence ID" value="EFI34438.1"/>
    <property type="molecule type" value="Genomic_DNA"/>
</dbReference>
<dbReference type="Gene3D" id="3.40.1230.10">
    <property type="entry name" value="MTH938-like"/>
    <property type="match status" value="1"/>
</dbReference>
<name>D6SNW2_9BACT</name>
<dbReference type="eggNOG" id="COG1504">
    <property type="taxonomic scope" value="Bacteria"/>
</dbReference>
<protein>
    <submittedName>
        <fullName evidence="1">Uncharacterized protein</fullName>
    </submittedName>
</protein>
<evidence type="ECO:0000313" key="1">
    <source>
        <dbReference type="EMBL" id="EFI34438.1"/>
    </source>
</evidence>
<organism evidence="1 2">
    <name type="scientific">Desulfonatronospira thiodismutans ASO3-1</name>
    <dbReference type="NCBI Taxonomy" id="555779"/>
    <lineage>
        <taxon>Bacteria</taxon>
        <taxon>Pseudomonadati</taxon>
        <taxon>Thermodesulfobacteriota</taxon>
        <taxon>Desulfovibrionia</taxon>
        <taxon>Desulfovibrionales</taxon>
        <taxon>Desulfonatronovibrionaceae</taxon>
        <taxon>Desulfonatronospira</taxon>
    </lineage>
</organism>
<evidence type="ECO:0000313" key="2">
    <source>
        <dbReference type="Proteomes" id="UP000005496"/>
    </source>
</evidence>
<dbReference type="InterPro" id="IPR036748">
    <property type="entry name" value="MTH938-like_sf"/>
</dbReference>
<reference evidence="1" key="1">
    <citation type="submission" date="2010-05" db="EMBL/GenBank/DDBJ databases">
        <title>The draft genome of Desulfonatronospira thiodismutans ASO3-1.</title>
        <authorList>
            <consortium name="US DOE Joint Genome Institute (JGI-PGF)"/>
            <person name="Lucas S."/>
            <person name="Copeland A."/>
            <person name="Lapidus A."/>
            <person name="Cheng J.-F."/>
            <person name="Bruce D."/>
            <person name="Goodwin L."/>
            <person name="Pitluck S."/>
            <person name="Chertkov O."/>
            <person name="Brettin T."/>
            <person name="Detter J.C."/>
            <person name="Han C."/>
            <person name="Land M.L."/>
            <person name="Hauser L."/>
            <person name="Kyrpides N."/>
            <person name="Mikhailova N."/>
            <person name="Muyzer G."/>
            <person name="Woyke T."/>
        </authorList>
    </citation>
    <scope>NUCLEOTIDE SEQUENCE [LARGE SCALE GENOMIC DNA]</scope>
    <source>
        <strain evidence="1">ASO3-1</strain>
    </source>
</reference>
<comment type="caution">
    <text evidence="1">The sequence shown here is derived from an EMBL/GenBank/DDBJ whole genome shotgun (WGS) entry which is preliminary data.</text>
</comment>
<dbReference type="PANTHER" id="PTHR15811">
    <property type="entry name" value="MTH938 DOMAIN-CONTAINING PROTEIN"/>
    <property type="match status" value="1"/>
</dbReference>
<dbReference type="SUPFAM" id="SSF64076">
    <property type="entry name" value="MTH938-like"/>
    <property type="match status" value="1"/>
</dbReference>
<dbReference type="GO" id="GO:0005737">
    <property type="term" value="C:cytoplasm"/>
    <property type="evidence" value="ECO:0007669"/>
    <property type="project" value="TreeGrafter"/>
</dbReference>